<reference evidence="2 3" key="1">
    <citation type="submission" date="2023-11" db="EMBL/GenBank/DDBJ databases">
        <title>Halocaridina rubra genome assembly.</title>
        <authorList>
            <person name="Smith C."/>
        </authorList>
    </citation>
    <scope>NUCLEOTIDE SEQUENCE [LARGE SCALE GENOMIC DNA]</scope>
    <source>
        <strain evidence="2">EP-1</strain>
        <tissue evidence="2">Whole</tissue>
    </source>
</reference>
<dbReference type="Proteomes" id="UP001381693">
    <property type="component" value="Unassembled WGS sequence"/>
</dbReference>
<name>A0AAN8WYT2_HALRR</name>
<dbReference type="EMBL" id="JAXCGZ010015160">
    <property type="protein sequence ID" value="KAK7071043.1"/>
    <property type="molecule type" value="Genomic_DNA"/>
</dbReference>
<protein>
    <submittedName>
        <fullName evidence="2">Uncharacterized protein</fullName>
    </submittedName>
</protein>
<sequence length="102" mass="11044">MGKPYFVSHPYPIPIPHDMRPPSSYDGCPPPSFSSSSRETSPTLRKASAKATVCFTCGGSLRQPNMEEVPPTSTTTPKKGSPVPFIQYNLIKQGSPQFGTQT</sequence>
<keyword evidence="3" id="KW-1185">Reference proteome</keyword>
<evidence type="ECO:0000313" key="3">
    <source>
        <dbReference type="Proteomes" id="UP001381693"/>
    </source>
</evidence>
<evidence type="ECO:0000313" key="2">
    <source>
        <dbReference type="EMBL" id="KAK7071043.1"/>
    </source>
</evidence>
<accession>A0AAN8WYT2</accession>
<feature type="compositionally biased region" description="Low complexity" evidence="1">
    <location>
        <begin position="69"/>
        <end position="83"/>
    </location>
</feature>
<comment type="caution">
    <text evidence="2">The sequence shown here is derived from an EMBL/GenBank/DDBJ whole genome shotgun (WGS) entry which is preliminary data.</text>
</comment>
<feature type="region of interest" description="Disordered" evidence="1">
    <location>
        <begin position="16"/>
        <end position="48"/>
    </location>
</feature>
<evidence type="ECO:0000256" key="1">
    <source>
        <dbReference type="SAM" id="MobiDB-lite"/>
    </source>
</evidence>
<feature type="region of interest" description="Disordered" evidence="1">
    <location>
        <begin position="60"/>
        <end position="83"/>
    </location>
</feature>
<feature type="compositionally biased region" description="Low complexity" evidence="1">
    <location>
        <begin position="33"/>
        <end position="42"/>
    </location>
</feature>
<proteinExistence type="predicted"/>
<organism evidence="2 3">
    <name type="scientific">Halocaridina rubra</name>
    <name type="common">Hawaiian red shrimp</name>
    <dbReference type="NCBI Taxonomy" id="373956"/>
    <lineage>
        <taxon>Eukaryota</taxon>
        <taxon>Metazoa</taxon>
        <taxon>Ecdysozoa</taxon>
        <taxon>Arthropoda</taxon>
        <taxon>Crustacea</taxon>
        <taxon>Multicrustacea</taxon>
        <taxon>Malacostraca</taxon>
        <taxon>Eumalacostraca</taxon>
        <taxon>Eucarida</taxon>
        <taxon>Decapoda</taxon>
        <taxon>Pleocyemata</taxon>
        <taxon>Caridea</taxon>
        <taxon>Atyoidea</taxon>
        <taxon>Atyidae</taxon>
        <taxon>Halocaridina</taxon>
    </lineage>
</organism>
<dbReference type="AlphaFoldDB" id="A0AAN8WYT2"/>
<gene>
    <name evidence="2" type="ORF">SK128_007680</name>
</gene>